<dbReference type="PANTHER" id="PTHR43149">
    <property type="entry name" value="ENOYL-COA HYDRATASE"/>
    <property type="match status" value="1"/>
</dbReference>
<dbReference type="PANTHER" id="PTHR43149:SF1">
    <property type="entry name" value="DELTA(3,5)-DELTA(2,4)-DIENOYL-COA ISOMERASE, MITOCHONDRIAL"/>
    <property type="match status" value="1"/>
</dbReference>
<evidence type="ECO:0000313" key="7">
    <source>
        <dbReference type="EMBL" id="QJR02409.1"/>
    </source>
</evidence>
<reference evidence="7 8" key="1">
    <citation type="submission" date="2020-04" db="EMBL/GenBank/DDBJ databases">
        <title>The Whole Genome Analysis of High salt-tolerant Sphingobium yanoikuyae YC-XJ2 with Aryl organophosphorus flame retardants (aryl-OPFRs)-degrading capacity and characteristics of Related phosphotriesterase.</title>
        <authorList>
            <person name="Li X."/>
        </authorList>
    </citation>
    <scope>NUCLEOTIDE SEQUENCE [LARGE SCALE GENOMIC DNA]</scope>
    <source>
        <strain evidence="7 8">YC-XJ2</strain>
    </source>
</reference>
<keyword evidence="5" id="KW-0413">Isomerase</keyword>
<dbReference type="NCBIfam" id="NF005699">
    <property type="entry name" value="PRK07509.1"/>
    <property type="match status" value="1"/>
</dbReference>
<keyword evidence="4" id="KW-0443">Lipid metabolism</keyword>
<evidence type="ECO:0000256" key="1">
    <source>
        <dbReference type="ARBA" id="ARBA00005005"/>
    </source>
</evidence>
<sequence>MSESRVIMTVTDGVADVRFNRPDKLNALDEAQFRAIAATIAEIEARRDIRCVLLSGAGRAFSVGVDLDSLASAPALRDLMPRTCGEANLFQQCAWGWRTLPVPVIAAVHGYAFGAGCQMMLGADIRFCAPDAELSVMEMRWGLVPDVAGIALLRGLVREDRLREIIFSGRRYQGAEAADIGLVTHVAADPYAEAMAMARIIAAFSPHAMRAAKRLLNLPWETSNAAMLLAESREQEVLLASENHAEAVRAARDKRAPTFKD</sequence>
<dbReference type="Pfam" id="PF00378">
    <property type="entry name" value="ECH_1"/>
    <property type="match status" value="1"/>
</dbReference>
<keyword evidence="3" id="KW-0276">Fatty acid metabolism</keyword>
<dbReference type="InterPro" id="IPR014748">
    <property type="entry name" value="Enoyl-CoA_hydra_C"/>
</dbReference>
<evidence type="ECO:0000256" key="3">
    <source>
        <dbReference type="ARBA" id="ARBA00022832"/>
    </source>
</evidence>
<evidence type="ECO:0000256" key="4">
    <source>
        <dbReference type="ARBA" id="ARBA00023098"/>
    </source>
</evidence>
<gene>
    <name evidence="7" type="ORF">HH800_09560</name>
</gene>
<dbReference type="InterPro" id="IPR045002">
    <property type="entry name" value="Ech1-like"/>
</dbReference>
<dbReference type="Gene3D" id="3.90.226.10">
    <property type="entry name" value="2-enoyl-CoA Hydratase, Chain A, domain 1"/>
    <property type="match status" value="1"/>
</dbReference>
<comment type="similarity">
    <text evidence="2 6">Belongs to the enoyl-CoA hydratase/isomerase family.</text>
</comment>
<evidence type="ECO:0000313" key="8">
    <source>
        <dbReference type="Proteomes" id="UP000502611"/>
    </source>
</evidence>
<dbReference type="InterPro" id="IPR018376">
    <property type="entry name" value="Enoyl-CoA_hyd/isom_CS"/>
</dbReference>
<dbReference type="EMBL" id="CP053021">
    <property type="protein sequence ID" value="QJR02409.1"/>
    <property type="molecule type" value="Genomic_DNA"/>
</dbReference>
<dbReference type="GO" id="GO:0016853">
    <property type="term" value="F:isomerase activity"/>
    <property type="evidence" value="ECO:0007669"/>
    <property type="project" value="UniProtKB-KW"/>
</dbReference>
<dbReference type="SUPFAM" id="SSF52096">
    <property type="entry name" value="ClpP/crotonase"/>
    <property type="match status" value="1"/>
</dbReference>
<dbReference type="InterPro" id="IPR029045">
    <property type="entry name" value="ClpP/crotonase-like_dom_sf"/>
</dbReference>
<dbReference type="PROSITE" id="PS00166">
    <property type="entry name" value="ENOYL_COA_HYDRATASE"/>
    <property type="match status" value="1"/>
</dbReference>
<dbReference type="CDD" id="cd06558">
    <property type="entry name" value="crotonase-like"/>
    <property type="match status" value="1"/>
</dbReference>
<accession>A0A6M4G5N6</accession>
<dbReference type="Gene3D" id="1.10.12.10">
    <property type="entry name" value="Lyase 2-enoyl-coa Hydratase, Chain A, domain 2"/>
    <property type="match status" value="1"/>
</dbReference>
<name>A0A6M4G5N6_SPHYA</name>
<dbReference type="RefSeq" id="WP_066863537.1">
    <property type="nucleotide sequence ID" value="NZ_CP053021.1"/>
</dbReference>
<dbReference type="UniPathway" id="UPA00659"/>
<dbReference type="Proteomes" id="UP000502611">
    <property type="component" value="Chromosome"/>
</dbReference>
<organism evidence="7 8">
    <name type="scientific">Sphingobium yanoikuyae</name>
    <name type="common">Sphingomonas yanoikuyae</name>
    <dbReference type="NCBI Taxonomy" id="13690"/>
    <lineage>
        <taxon>Bacteria</taxon>
        <taxon>Pseudomonadati</taxon>
        <taxon>Pseudomonadota</taxon>
        <taxon>Alphaproteobacteria</taxon>
        <taxon>Sphingomonadales</taxon>
        <taxon>Sphingomonadaceae</taxon>
        <taxon>Sphingobium</taxon>
    </lineage>
</organism>
<evidence type="ECO:0000256" key="6">
    <source>
        <dbReference type="RuleBase" id="RU003707"/>
    </source>
</evidence>
<proteinExistence type="inferred from homology"/>
<evidence type="ECO:0000256" key="2">
    <source>
        <dbReference type="ARBA" id="ARBA00005254"/>
    </source>
</evidence>
<evidence type="ECO:0000256" key="5">
    <source>
        <dbReference type="ARBA" id="ARBA00023235"/>
    </source>
</evidence>
<dbReference type="AlphaFoldDB" id="A0A6M4G5N6"/>
<dbReference type="InterPro" id="IPR001753">
    <property type="entry name" value="Enoyl-CoA_hydra/iso"/>
</dbReference>
<dbReference type="GO" id="GO:0006635">
    <property type="term" value="P:fatty acid beta-oxidation"/>
    <property type="evidence" value="ECO:0007669"/>
    <property type="project" value="UniProtKB-UniPathway"/>
</dbReference>
<comment type="pathway">
    <text evidence="1">Lipid metabolism; fatty acid beta-oxidation.</text>
</comment>
<protein>
    <submittedName>
        <fullName evidence="7">Crotonase/enoyl-CoA hydratase family protein</fullName>
    </submittedName>
</protein>